<comment type="caution">
    <text evidence="3">The sequence shown here is derived from an EMBL/GenBank/DDBJ whole genome shotgun (WGS) entry which is preliminary data.</text>
</comment>
<dbReference type="FunFam" id="3.40.50.720:FF:000084">
    <property type="entry name" value="Short-chain dehydrogenase reductase"/>
    <property type="match status" value="1"/>
</dbReference>
<dbReference type="RefSeq" id="WP_183955848.1">
    <property type="nucleotide sequence ID" value="NZ_JACIEB010000005.1"/>
</dbReference>
<protein>
    <submittedName>
        <fullName evidence="3">3-oxoacyl-[acyl-carrier protein] reductase</fullName>
        <ecNumber evidence="3">1.1.1.100</ecNumber>
    </submittedName>
</protein>
<evidence type="ECO:0000256" key="2">
    <source>
        <dbReference type="ARBA" id="ARBA00051383"/>
    </source>
</evidence>
<sequence length="269" mass="28532">MDLGIAGKTALVTGGTHGIGRAIAEELGRNGCNVVVVARGQAGIDETVAAIRDAGGAAGGVSADLTDLDSYPRMVAETAALFAAPDIAIFSPVGPPSGRFDAMTDADFQTTFDNVVRAFAHFARAVTPAMKERKWGRIVTVGSGHGRLPGRRATLGFDYVLANTLRPSALGLSRSLADELAEFGITVNTVPPGFIDTGAQYEAFFRECAKAVNQTYEQFMAGLIDRIPMKRFGNPDEVASLCAYLCSARASYITGQYMLVDGGRMEIYY</sequence>
<evidence type="ECO:0000313" key="4">
    <source>
        <dbReference type="Proteomes" id="UP000552757"/>
    </source>
</evidence>
<dbReference type="AlphaFoldDB" id="A0A7W6DHE0"/>
<gene>
    <name evidence="3" type="ORF">GGR44_002458</name>
</gene>
<comment type="similarity">
    <text evidence="1">Belongs to the short-chain dehydrogenases/reductases (SDR) family.</text>
</comment>
<evidence type="ECO:0000313" key="3">
    <source>
        <dbReference type="EMBL" id="MBB3982792.1"/>
    </source>
</evidence>
<dbReference type="Pfam" id="PF13561">
    <property type="entry name" value="adh_short_C2"/>
    <property type="match status" value="1"/>
</dbReference>
<dbReference type="PRINTS" id="PR00081">
    <property type="entry name" value="GDHRDH"/>
</dbReference>
<dbReference type="InterPro" id="IPR050259">
    <property type="entry name" value="SDR"/>
</dbReference>
<reference evidence="3 4" key="1">
    <citation type="submission" date="2020-08" db="EMBL/GenBank/DDBJ databases">
        <title>Genomic Encyclopedia of Type Strains, Phase IV (KMG-IV): sequencing the most valuable type-strain genomes for metagenomic binning, comparative biology and taxonomic classification.</title>
        <authorList>
            <person name="Goeker M."/>
        </authorList>
    </citation>
    <scope>NUCLEOTIDE SEQUENCE [LARGE SCALE GENOMIC DNA]</scope>
    <source>
        <strain evidence="3 4">DSM 29348</strain>
    </source>
</reference>
<dbReference type="InterPro" id="IPR036291">
    <property type="entry name" value="NAD(P)-bd_dom_sf"/>
</dbReference>
<evidence type="ECO:0000256" key="1">
    <source>
        <dbReference type="ARBA" id="ARBA00006484"/>
    </source>
</evidence>
<keyword evidence="4" id="KW-1185">Reference proteome</keyword>
<name>A0A7W6DHE0_9SPHN</name>
<comment type="catalytic activity">
    <reaction evidence="2">
        <text>2,5-dichlorocyclohexa-2,5-dien-1,4-diol + NAD(+) = 2,5-dichlorohydroquinone + NADH + H(+)</text>
        <dbReference type="Rhea" id="RHEA:15741"/>
        <dbReference type="ChEBI" id="CHEBI:15378"/>
        <dbReference type="ChEBI" id="CHEBI:27545"/>
        <dbReference type="ChEBI" id="CHEBI:28975"/>
        <dbReference type="ChEBI" id="CHEBI:57540"/>
        <dbReference type="ChEBI" id="CHEBI:57945"/>
    </reaction>
</comment>
<dbReference type="InterPro" id="IPR002347">
    <property type="entry name" value="SDR_fam"/>
</dbReference>
<dbReference type="SUPFAM" id="SSF51735">
    <property type="entry name" value="NAD(P)-binding Rossmann-fold domains"/>
    <property type="match status" value="1"/>
</dbReference>
<dbReference type="PANTHER" id="PTHR42879">
    <property type="entry name" value="3-OXOACYL-(ACYL-CARRIER-PROTEIN) REDUCTASE"/>
    <property type="match status" value="1"/>
</dbReference>
<dbReference type="Gene3D" id="3.40.50.720">
    <property type="entry name" value="NAD(P)-binding Rossmann-like Domain"/>
    <property type="match status" value="1"/>
</dbReference>
<accession>A0A7W6DHE0</accession>
<organism evidence="3 4">
    <name type="scientific">Sphingobium fontiphilum</name>
    <dbReference type="NCBI Taxonomy" id="944425"/>
    <lineage>
        <taxon>Bacteria</taxon>
        <taxon>Pseudomonadati</taxon>
        <taxon>Pseudomonadota</taxon>
        <taxon>Alphaproteobacteria</taxon>
        <taxon>Sphingomonadales</taxon>
        <taxon>Sphingomonadaceae</taxon>
        <taxon>Sphingobium</taxon>
    </lineage>
</organism>
<dbReference type="EC" id="1.1.1.100" evidence="3"/>
<proteinExistence type="inferred from homology"/>
<keyword evidence="3" id="KW-0560">Oxidoreductase</keyword>
<dbReference type="PANTHER" id="PTHR42879:SF6">
    <property type="entry name" value="NADPH-DEPENDENT REDUCTASE BACG"/>
    <property type="match status" value="1"/>
</dbReference>
<dbReference type="GO" id="GO:0004316">
    <property type="term" value="F:3-oxoacyl-[acyl-carrier-protein] reductase (NADPH) activity"/>
    <property type="evidence" value="ECO:0007669"/>
    <property type="project" value="UniProtKB-EC"/>
</dbReference>
<dbReference type="EMBL" id="JACIEB010000005">
    <property type="protein sequence ID" value="MBB3982792.1"/>
    <property type="molecule type" value="Genomic_DNA"/>
</dbReference>
<dbReference type="Proteomes" id="UP000552757">
    <property type="component" value="Unassembled WGS sequence"/>
</dbReference>